<keyword evidence="1" id="KW-0472">Membrane</keyword>
<evidence type="ECO:0000256" key="1">
    <source>
        <dbReference type="SAM" id="Phobius"/>
    </source>
</evidence>
<dbReference type="AlphaFoldDB" id="A0A940WTG4"/>
<dbReference type="InterPro" id="IPR025428">
    <property type="entry name" value="Spore_YhaL"/>
</dbReference>
<keyword evidence="1" id="KW-1133">Transmembrane helix</keyword>
<feature type="transmembrane region" description="Helical" evidence="1">
    <location>
        <begin position="12"/>
        <end position="32"/>
    </location>
</feature>
<comment type="caution">
    <text evidence="2">The sequence shown here is derived from an EMBL/GenBank/DDBJ whole genome shotgun (WGS) entry which is preliminary data.</text>
</comment>
<dbReference type="EMBL" id="JAGKSQ010000003">
    <property type="protein sequence ID" value="MBP3951458.1"/>
    <property type="molecule type" value="Genomic_DNA"/>
</dbReference>
<dbReference type="RefSeq" id="WP_210597137.1">
    <property type="nucleotide sequence ID" value="NZ_JAGKSQ010000003.1"/>
</dbReference>
<reference evidence="2" key="1">
    <citation type="submission" date="2021-03" db="EMBL/GenBank/DDBJ databases">
        <title>Bacillus suaedae sp. nov., isolated from Suaeda aralocaspica.</title>
        <authorList>
            <person name="Lei R.F.R."/>
        </authorList>
    </citation>
    <scope>NUCLEOTIDE SEQUENCE</scope>
    <source>
        <strain evidence="2">YZJH907-2</strain>
    </source>
</reference>
<dbReference type="Proteomes" id="UP000678228">
    <property type="component" value="Unassembled WGS sequence"/>
</dbReference>
<name>A0A940WTG4_9BACI</name>
<accession>A0A940WTG4</accession>
<feature type="transmembrane region" description="Helical" evidence="1">
    <location>
        <begin position="38"/>
        <end position="55"/>
    </location>
</feature>
<keyword evidence="3" id="KW-1185">Reference proteome</keyword>
<protein>
    <submittedName>
        <fullName evidence="2">Sporulation YhaL family protein</fullName>
    </submittedName>
</protein>
<sequence>MKRGYKNKKLALGLLMILVLGFIVTQTSLGSLLISSPWWVYFVLAGIVASGYLAVKYTLEDHESEQEWIEQEGNVYMERLEKERQQRHVERS</sequence>
<dbReference type="Pfam" id="PF14147">
    <property type="entry name" value="Spore_YhaL"/>
    <property type="match status" value="1"/>
</dbReference>
<evidence type="ECO:0000313" key="2">
    <source>
        <dbReference type="EMBL" id="MBP3951458.1"/>
    </source>
</evidence>
<keyword evidence="1" id="KW-0812">Transmembrane</keyword>
<evidence type="ECO:0000313" key="3">
    <source>
        <dbReference type="Proteomes" id="UP000678228"/>
    </source>
</evidence>
<proteinExistence type="predicted"/>
<gene>
    <name evidence="2" type="ORF">J7W16_09945</name>
</gene>
<organism evidence="2 3">
    <name type="scientific">Halalkalibacter suaedae</name>
    <dbReference type="NCBI Taxonomy" id="2822140"/>
    <lineage>
        <taxon>Bacteria</taxon>
        <taxon>Bacillati</taxon>
        <taxon>Bacillota</taxon>
        <taxon>Bacilli</taxon>
        <taxon>Bacillales</taxon>
        <taxon>Bacillaceae</taxon>
        <taxon>Halalkalibacter</taxon>
    </lineage>
</organism>